<dbReference type="PANTHER" id="PTHR43303:SF4">
    <property type="entry name" value="NADPH DEHYDROGENASE C23G7.10C-RELATED"/>
    <property type="match status" value="1"/>
</dbReference>
<protein>
    <submittedName>
        <fullName evidence="7">Oxidoreductase</fullName>
    </submittedName>
</protein>
<evidence type="ECO:0000256" key="4">
    <source>
        <dbReference type="ARBA" id="ARBA00022857"/>
    </source>
</evidence>
<evidence type="ECO:0000256" key="5">
    <source>
        <dbReference type="ARBA" id="ARBA00023002"/>
    </source>
</evidence>
<dbReference type="GO" id="GO:0003959">
    <property type="term" value="F:NADPH dehydrogenase activity"/>
    <property type="evidence" value="ECO:0007669"/>
    <property type="project" value="InterPro"/>
</dbReference>
<evidence type="ECO:0000256" key="1">
    <source>
        <dbReference type="ARBA" id="ARBA00001917"/>
    </source>
</evidence>
<dbReference type="GO" id="GO:0050661">
    <property type="term" value="F:NADP binding"/>
    <property type="evidence" value="ECO:0007669"/>
    <property type="project" value="InterPro"/>
</dbReference>
<evidence type="ECO:0000313" key="8">
    <source>
        <dbReference type="Proteomes" id="UP000053099"/>
    </source>
</evidence>
<gene>
    <name evidence="7" type="ORF">AN926_01745</name>
</gene>
<feature type="domain" description="NADH:flavin oxidoreductase/NADH oxidase N-terminal" evidence="6">
    <location>
        <begin position="4"/>
        <end position="334"/>
    </location>
</feature>
<evidence type="ECO:0000256" key="3">
    <source>
        <dbReference type="ARBA" id="ARBA00022643"/>
    </source>
</evidence>
<dbReference type="EMBL" id="LJJR01000005">
    <property type="protein sequence ID" value="KPD32616.1"/>
    <property type="molecule type" value="Genomic_DNA"/>
</dbReference>
<proteinExistence type="predicted"/>
<dbReference type="InterPro" id="IPR001155">
    <property type="entry name" value="OxRdtase_FMN_N"/>
</dbReference>
<dbReference type="InterPro" id="IPR044152">
    <property type="entry name" value="YqjM-like"/>
</dbReference>
<sequence>MALLFTPLELGGLRLKNRLAMSPMCQYSATLEGEVTDWHLLHYPTRALGGVGLILVEATAVEPLGRISPYDLGIWSEDHLPGLKELARRIREAGAVPGIQLAHAGRKAGTARPWEGGKPLGWRVVGPSPIPFDEGYPVPEPLDEAGMERILQAFVEGARRALRAGFQVIELHMAHGYLLSSFLSPLSNQRTDAYGGSLENRMRFPLQVAQAVREVVPRELPLFVRVSATDWGEGGWSLEDTLAFARRLKELGVDLLDCSSGGVIPRVRIPLAPGFQVPFADAVRKEVGMRTGAVGLITTPEQAETLLQAGSADLVLLGRVLLRDPYFPLRAAKALGVAPEVPPQYQRGF</sequence>
<organism evidence="7 8">
    <name type="scientific">Thermus scotoductus</name>
    <dbReference type="NCBI Taxonomy" id="37636"/>
    <lineage>
        <taxon>Bacteria</taxon>
        <taxon>Thermotogati</taxon>
        <taxon>Deinococcota</taxon>
        <taxon>Deinococci</taxon>
        <taxon>Thermales</taxon>
        <taxon>Thermaceae</taxon>
        <taxon>Thermus</taxon>
    </lineage>
</organism>
<keyword evidence="4" id="KW-0521">NADP</keyword>
<comment type="caution">
    <text evidence="7">The sequence shown here is derived from an EMBL/GenBank/DDBJ whole genome shotgun (WGS) entry which is preliminary data.</text>
</comment>
<dbReference type="Gene3D" id="3.20.20.70">
    <property type="entry name" value="Aldolase class I"/>
    <property type="match status" value="1"/>
</dbReference>
<dbReference type="AlphaFoldDB" id="A0A0N0IRF6"/>
<reference evidence="7 8" key="1">
    <citation type="submission" date="2015-09" db="EMBL/GenBank/DDBJ databases">
        <title>Draft genome sequence of Thermus scotoductus strain K1 isolated from a geothermal spring in Nagorno-Karabakh, Armenia.</title>
        <authorList>
            <person name="Saghatelyan A."/>
            <person name="Poghosyan L."/>
            <person name="Panosyan H."/>
            <person name="Birkeland N.-K."/>
        </authorList>
    </citation>
    <scope>NUCLEOTIDE SEQUENCE [LARGE SCALE GENOMIC DNA]</scope>
    <source>
        <strain evidence="7 8">K1</strain>
    </source>
</reference>
<dbReference type="Pfam" id="PF00724">
    <property type="entry name" value="Oxidored_FMN"/>
    <property type="match status" value="1"/>
</dbReference>
<dbReference type="CDD" id="cd02932">
    <property type="entry name" value="OYE_YqiM_FMN"/>
    <property type="match status" value="1"/>
</dbReference>
<keyword evidence="3" id="KW-0288">FMN</keyword>
<dbReference type="Proteomes" id="UP000053099">
    <property type="component" value="Unassembled WGS sequence"/>
</dbReference>
<keyword evidence="5" id="KW-0560">Oxidoreductase</keyword>
<dbReference type="PANTHER" id="PTHR43303">
    <property type="entry name" value="NADPH DEHYDROGENASE C23G7.10C-RELATED"/>
    <property type="match status" value="1"/>
</dbReference>
<evidence type="ECO:0000259" key="6">
    <source>
        <dbReference type="Pfam" id="PF00724"/>
    </source>
</evidence>
<keyword evidence="2" id="KW-0285">Flavoprotein</keyword>
<name>A0A0N0IRF6_THESC</name>
<evidence type="ECO:0000256" key="2">
    <source>
        <dbReference type="ARBA" id="ARBA00022630"/>
    </source>
</evidence>
<accession>A0A0N0IRF6</accession>
<dbReference type="PATRIC" id="fig|37636.3.peg.1963"/>
<comment type="cofactor">
    <cofactor evidence="1">
        <name>FMN</name>
        <dbReference type="ChEBI" id="CHEBI:58210"/>
    </cofactor>
</comment>
<dbReference type="SUPFAM" id="SSF51395">
    <property type="entry name" value="FMN-linked oxidoreductases"/>
    <property type="match status" value="1"/>
</dbReference>
<dbReference type="InterPro" id="IPR013785">
    <property type="entry name" value="Aldolase_TIM"/>
</dbReference>
<dbReference type="GO" id="GO:0010181">
    <property type="term" value="F:FMN binding"/>
    <property type="evidence" value="ECO:0007669"/>
    <property type="project" value="InterPro"/>
</dbReference>
<evidence type="ECO:0000313" key="7">
    <source>
        <dbReference type="EMBL" id="KPD32616.1"/>
    </source>
</evidence>